<dbReference type="GO" id="GO:0016787">
    <property type="term" value="F:hydrolase activity"/>
    <property type="evidence" value="ECO:0007669"/>
    <property type="project" value="UniProtKB-KW"/>
</dbReference>
<dbReference type="CDD" id="cd04692">
    <property type="entry name" value="NUDIX_Hydrolase"/>
    <property type="match status" value="1"/>
</dbReference>
<accession>F2JHB8</accession>
<dbReference type="KEGG" id="cle:Clole_1289"/>
<dbReference type="HOGENOM" id="CLU_060552_1_0_9"/>
<keyword evidence="3" id="KW-1185">Reference proteome</keyword>
<name>F2JHB8_CELLD</name>
<reference evidence="2 3" key="1">
    <citation type="journal article" date="2011" name="J. Bacteriol.">
        <title>Complete genome sequence of the cellulose-degrading bacterium Cellulosilyticum lentocellum.</title>
        <authorList>
            <consortium name="US DOE Joint Genome Institute"/>
            <person name="Miller D.A."/>
            <person name="Suen G."/>
            <person name="Bruce D."/>
            <person name="Copeland A."/>
            <person name="Cheng J.F."/>
            <person name="Detter C."/>
            <person name="Goodwin L.A."/>
            <person name="Han C.S."/>
            <person name="Hauser L.J."/>
            <person name="Land M.L."/>
            <person name="Lapidus A."/>
            <person name="Lucas S."/>
            <person name="Meincke L."/>
            <person name="Pitluck S."/>
            <person name="Tapia R."/>
            <person name="Teshima H."/>
            <person name="Woyke T."/>
            <person name="Fox B.G."/>
            <person name="Angert E.R."/>
            <person name="Currie C.R."/>
        </authorList>
    </citation>
    <scope>NUCLEOTIDE SEQUENCE [LARGE SCALE GENOMIC DNA]</scope>
    <source>
        <strain evidence="3">ATCC 49066 / DSM 5427 / NCIMB 11756 / RHM5</strain>
    </source>
</reference>
<dbReference type="InterPro" id="IPR015797">
    <property type="entry name" value="NUDIX_hydrolase-like_dom_sf"/>
</dbReference>
<dbReference type="Gene3D" id="3.90.79.10">
    <property type="entry name" value="Nucleoside Triphosphate Pyrophosphohydrolase"/>
    <property type="match status" value="1"/>
</dbReference>
<dbReference type="Proteomes" id="UP000008467">
    <property type="component" value="Chromosome"/>
</dbReference>
<dbReference type="EMBL" id="CP002582">
    <property type="protein sequence ID" value="ADZ83016.1"/>
    <property type="molecule type" value="Genomic_DNA"/>
</dbReference>
<dbReference type="InterPro" id="IPR000086">
    <property type="entry name" value="NUDIX_hydrolase_dom"/>
</dbReference>
<dbReference type="eggNOG" id="COG1443">
    <property type="taxonomic scope" value="Bacteria"/>
</dbReference>
<dbReference type="PANTHER" id="PTHR10885">
    <property type="entry name" value="ISOPENTENYL-DIPHOSPHATE DELTA-ISOMERASE"/>
    <property type="match status" value="1"/>
</dbReference>
<dbReference type="AlphaFoldDB" id="F2JHB8"/>
<keyword evidence="2" id="KW-0378">Hydrolase</keyword>
<dbReference type="PANTHER" id="PTHR10885:SF20">
    <property type="entry name" value="NUDIX HYDROLASE DOMAIN-CONTAINING PROTEIN"/>
    <property type="match status" value="1"/>
</dbReference>
<sequence length="180" mass="20693">MEMLDIVDENGEPTGIIKERSKVHAEGDLHRTSHVWIVRDNGKGGLDVLLQKRSKDKDSHPGCYDISSAGHIPAGSTYVDSALRELEEELGIKASSEELEERMIRRIAETNIFYGKAFIDNQITRVYRLKRNDIDLSKLKLQQEEIEAVMWMDYELCIEAIKNNTIKHCVYLEELECLKD</sequence>
<dbReference type="RefSeq" id="WP_013656315.1">
    <property type="nucleotide sequence ID" value="NC_015275.1"/>
</dbReference>
<dbReference type="GO" id="GO:0004452">
    <property type="term" value="F:isopentenyl-diphosphate delta-isomerase activity"/>
    <property type="evidence" value="ECO:0007669"/>
    <property type="project" value="TreeGrafter"/>
</dbReference>
<dbReference type="PROSITE" id="PS51462">
    <property type="entry name" value="NUDIX"/>
    <property type="match status" value="1"/>
</dbReference>
<gene>
    <name evidence="2" type="ordered locus">Clole_1289</name>
</gene>
<evidence type="ECO:0000313" key="3">
    <source>
        <dbReference type="Proteomes" id="UP000008467"/>
    </source>
</evidence>
<feature type="domain" description="Nudix hydrolase" evidence="1">
    <location>
        <begin position="28"/>
        <end position="174"/>
    </location>
</feature>
<dbReference type="STRING" id="642492.Clole_1289"/>
<evidence type="ECO:0000259" key="1">
    <source>
        <dbReference type="PROSITE" id="PS51462"/>
    </source>
</evidence>
<dbReference type="SUPFAM" id="SSF55811">
    <property type="entry name" value="Nudix"/>
    <property type="match status" value="1"/>
</dbReference>
<protein>
    <submittedName>
        <fullName evidence="2">NUDIX hydrolase</fullName>
    </submittedName>
</protein>
<evidence type="ECO:0000313" key="2">
    <source>
        <dbReference type="EMBL" id="ADZ83016.1"/>
    </source>
</evidence>
<organism evidence="2 3">
    <name type="scientific">Cellulosilyticum lentocellum (strain ATCC 49066 / DSM 5427 / NCIMB 11756 / RHM5)</name>
    <name type="common">Clostridium lentocellum</name>
    <dbReference type="NCBI Taxonomy" id="642492"/>
    <lineage>
        <taxon>Bacteria</taxon>
        <taxon>Bacillati</taxon>
        <taxon>Bacillota</taxon>
        <taxon>Clostridia</taxon>
        <taxon>Lachnospirales</taxon>
        <taxon>Cellulosilyticaceae</taxon>
        <taxon>Cellulosilyticum</taxon>
    </lineage>
</organism>
<dbReference type="Pfam" id="PF00293">
    <property type="entry name" value="NUDIX"/>
    <property type="match status" value="1"/>
</dbReference>
<dbReference type="GO" id="GO:0005737">
    <property type="term" value="C:cytoplasm"/>
    <property type="evidence" value="ECO:0007669"/>
    <property type="project" value="TreeGrafter"/>
</dbReference>
<proteinExistence type="predicted"/>
<dbReference type="GO" id="GO:0009240">
    <property type="term" value="P:isopentenyl diphosphate biosynthetic process"/>
    <property type="evidence" value="ECO:0007669"/>
    <property type="project" value="TreeGrafter"/>
</dbReference>